<keyword evidence="2" id="KW-0479">Metal-binding</keyword>
<proteinExistence type="inferred from homology"/>
<name>A0A1E1JXS0_9HELO</name>
<evidence type="ECO:0000256" key="2">
    <source>
        <dbReference type="RuleBase" id="RU003682"/>
    </source>
</evidence>
<dbReference type="Proteomes" id="UP000178129">
    <property type="component" value="Unassembled WGS sequence"/>
</dbReference>
<reference evidence="5" key="1">
    <citation type="submission" date="2016-03" db="EMBL/GenBank/DDBJ databases">
        <authorList>
            <person name="Ploux O."/>
        </authorList>
    </citation>
    <scope>NUCLEOTIDE SEQUENCE [LARGE SCALE GENOMIC DNA]</scope>
    <source>
        <strain evidence="5">UK7</strain>
    </source>
</reference>
<comment type="similarity">
    <text evidence="1 2">Belongs to the iron/ascorbate-dependent oxidoreductase family.</text>
</comment>
<evidence type="ECO:0000313" key="4">
    <source>
        <dbReference type="EMBL" id="CZS90609.1"/>
    </source>
</evidence>
<gene>
    <name evidence="4" type="ORF">RCO7_06835</name>
</gene>
<dbReference type="STRING" id="914237.A0A1E1JXS0"/>
<dbReference type="PANTHER" id="PTHR47990">
    <property type="entry name" value="2-OXOGLUTARATE (2OG) AND FE(II)-DEPENDENT OXYGENASE SUPERFAMILY PROTEIN-RELATED"/>
    <property type="match status" value="1"/>
</dbReference>
<dbReference type="InterPro" id="IPR044861">
    <property type="entry name" value="IPNS-like_FE2OG_OXY"/>
</dbReference>
<dbReference type="Pfam" id="PF03171">
    <property type="entry name" value="2OG-FeII_Oxy"/>
    <property type="match status" value="1"/>
</dbReference>
<comment type="caution">
    <text evidence="4">The sequence shown here is derived from an EMBL/GenBank/DDBJ whole genome shotgun (WGS) entry which is preliminary data.</text>
</comment>
<sequence length="213" mass="24060">MFKGSESLLKLPVEEKMRLDRSHSIGASHRGYKLIGNQMLQEETLADLNQGFFISKEIPATMPGVQRNAFPMSPNIWPNPFHVSEDVFRKSMTEYYSKIYALTLQVLDILAAGTPYGRDVFEEFRSDDPKQFGGRAHTDFGAITLLLQDQVGGLQVWDGEGKTWVHILPNNDAYVVKVGDIVETWTCGKYKSNLHRVINNCGSDSYSAPFFFD</sequence>
<dbReference type="InParanoid" id="A0A1E1JXS0"/>
<keyword evidence="5" id="KW-1185">Reference proteome</keyword>
<keyword evidence="2" id="KW-0560">Oxidoreductase</keyword>
<dbReference type="GO" id="GO:0016491">
    <property type="term" value="F:oxidoreductase activity"/>
    <property type="evidence" value="ECO:0007669"/>
    <property type="project" value="UniProtKB-KW"/>
</dbReference>
<dbReference type="PROSITE" id="PS51471">
    <property type="entry name" value="FE2OG_OXY"/>
    <property type="match status" value="1"/>
</dbReference>
<dbReference type="GO" id="GO:0044283">
    <property type="term" value="P:small molecule biosynthetic process"/>
    <property type="evidence" value="ECO:0007669"/>
    <property type="project" value="UniProtKB-ARBA"/>
</dbReference>
<dbReference type="InterPro" id="IPR005123">
    <property type="entry name" value="Oxoglu/Fe-dep_dioxygenase_dom"/>
</dbReference>
<feature type="domain" description="Fe2OG dioxygenase" evidence="3">
    <location>
        <begin position="114"/>
        <end position="213"/>
    </location>
</feature>
<dbReference type="InterPro" id="IPR026992">
    <property type="entry name" value="DIOX_N"/>
</dbReference>
<keyword evidence="2" id="KW-0408">Iron</keyword>
<dbReference type="SUPFAM" id="SSF51197">
    <property type="entry name" value="Clavaminate synthase-like"/>
    <property type="match status" value="1"/>
</dbReference>
<dbReference type="EMBL" id="FJUW01000004">
    <property type="protein sequence ID" value="CZS90609.1"/>
    <property type="molecule type" value="Genomic_DNA"/>
</dbReference>
<evidence type="ECO:0000259" key="3">
    <source>
        <dbReference type="PROSITE" id="PS51471"/>
    </source>
</evidence>
<dbReference type="InterPro" id="IPR050231">
    <property type="entry name" value="Iron_ascorbate_oxido_reductase"/>
</dbReference>
<dbReference type="AlphaFoldDB" id="A0A1E1JXS0"/>
<protein>
    <recommendedName>
        <fullName evidence="3">Fe2OG dioxygenase domain-containing protein</fullName>
    </recommendedName>
</protein>
<organism evidence="4 5">
    <name type="scientific">Rhynchosporium graminicola</name>
    <dbReference type="NCBI Taxonomy" id="2792576"/>
    <lineage>
        <taxon>Eukaryota</taxon>
        <taxon>Fungi</taxon>
        <taxon>Dikarya</taxon>
        <taxon>Ascomycota</taxon>
        <taxon>Pezizomycotina</taxon>
        <taxon>Leotiomycetes</taxon>
        <taxon>Helotiales</taxon>
        <taxon>Ploettnerulaceae</taxon>
        <taxon>Rhynchosporium</taxon>
    </lineage>
</organism>
<accession>A0A1E1JXS0</accession>
<evidence type="ECO:0000256" key="1">
    <source>
        <dbReference type="ARBA" id="ARBA00008056"/>
    </source>
</evidence>
<evidence type="ECO:0000313" key="5">
    <source>
        <dbReference type="Proteomes" id="UP000178129"/>
    </source>
</evidence>
<dbReference type="Gene3D" id="2.60.120.330">
    <property type="entry name" value="B-lactam Antibiotic, Isopenicillin N Synthase, Chain"/>
    <property type="match status" value="1"/>
</dbReference>
<dbReference type="Pfam" id="PF14226">
    <property type="entry name" value="DIOX_N"/>
    <property type="match status" value="1"/>
</dbReference>
<dbReference type="InterPro" id="IPR027443">
    <property type="entry name" value="IPNS-like_sf"/>
</dbReference>
<dbReference type="GO" id="GO:0046872">
    <property type="term" value="F:metal ion binding"/>
    <property type="evidence" value="ECO:0007669"/>
    <property type="project" value="UniProtKB-KW"/>
</dbReference>